<name>A0ABR1SLF6_9PEZI</name>
<comment type="caution">
    <text evidence="1">The sequence shown here is derived from an EMBL/GenBank/DDBJ whole genome shotgun (WGS) entry which is preliminary data.</text>
</comment>
<evidence type="ECO:0000313" key="1">
    <source>
        <dbReference type="EMBL" id="KAK8035159.1"/>
    </source>
</evidence>
<dbReference type="Proteomes" id="UP001444661">
    <property type="component" value="Unassembled WGS sequence"/>
</dbReference>
<sequence length="310" mass="34443">MNHLKSRPRTPIFLISEPILASEYRDKLMGACVVKPYDPLYAYSSFRGPVPLELQPGIDPRPVDIENYSSVLNRSSSTKVKATFERIINTFFEKDGSSTEARHAATAKWWKMDSPHEQMDGLMEDPAYKDSVMRLLDRNPGEKFVYFVTNILVLSTLKVERGTGRSTNAGVDVGVPDPHTGTTVAQLGAEHGASTERSVSAEFRHEMIVGLGVYPIRRRAEKKKGRGAGLRSLFCGRRQGDEGDGDKVATGRGYRDEPITERVLHEIKMGNSMAEPADHAQFMSHKKGSTESSPNASSECVLDFDLYFPD</sequence>
<reference evidence="1 2" key="1">
    <citation type="submission" date="2023-01" db="EMBL/GenBank/DDBJ databases">
        <title>Analysis of 21 Apiospora genomes using comparative genomics revels a genus with tremendous synthesis potential of carbohydrate active enzymes and secondary metabolites.</title>
        <authorList>
            <person name="Sorensen T."/>
        </authorList>
    </citation>
    <scope>NUCLEOTIDE SEQUENCE [LARGE SCALE GENOMIC DNA]</scope>
    <source>
        <strain evidence="1 2">CBS 33761</strain>
    </source>
</reference>
<protein>
    <submittedName>
        <fullName evidence="1">Uncharacterized protein</fullName>
    </submittedName>
</protein>
<gene>
    <name evidence="1" type="ORF">PG993_010154</name>
</gene>
<organism evidence="1 2">
    <name type="scientific">Apiospora rasikravindrae</name>
    <dbReference type="NCBI Taxonomy" id="990691"/>
    <lineage>
        <taxon>Eukaryota</taxon>
        <taxon>Fungi</taxon>
        <taxon>Dikarya</taxon>
        <taxon>Ascomycota</taxon>
        <taxon>Pezizomycotina</taxon>
        <taxon>Sordariomycetes</taxon>
        <taxon>Xylariomycetidae</taxon>
        <taxon>Amphisphaeriales</taxon>
        <taxon>Apiosporaceae</taxon>
        <taxon>Apiospora</taxon>
    </lineage>
</organism>
<accession>A0ABR1SLF6</accession>
<dbReference type="EMBL" id="JAQQWK010000009">
    <property type="protein sequence ID" value="KAK8035159.1"/>
    <property type="molecule type" value="Genomic_DNA"/>
</dbReference>
<evidence type="ECO:0000313" key="2">
    <source>
        <dbReference type="Proteomes" id="UP001444661"/>
    </source>
</evidence>
<keyword evidence="2" id="KW-1185">Reference proteome</keyword>
<proteinExistence type="predicted"/>